<dbReference type="AlphaFoldDB" id="A0A917A9C5"/>
<comment type="caution">
    <text evidence="1">The sequence shown here is derived from an EMBL/GenBank/DDBJ whole genome shotgun (WGS) entry which is preliminary data.</text>
</comment>
<evidence type="ECO:0000313" key="2">
    <source>
        <dbReference type="Proteomes" id="UP000612855"/>
    </source>
</evidence>
<name>A0A917A9C5_9RHOB</name>
<evidence type="ECO:0000313" key="1">
    <source>
        <dbReference type="EMBL" id="GGE34602.1"/>
    </source>
</evidence>
<dbReference type="EMBL" id="BMFJ01000001">
    <property type="protein sequence ID" value="GGE34602.1"/>
    <property type="molecule type" value="Genomic_DNA"/>
</dbReference>
<proteinExistence type="predicted"/>
<keyword evidence="2" id="KW-1185">Reference proteome</keyword>
<accession>A0A917A9C5</accession>
<reference evidence="2" key="1">
    <citation type="journal article" date="2019" name="Int. J. Syst. Evol. Microbiol.">
        <title>The Global Catalogue of Microorganisms (GCM) 10K type strain sequencing project: providing services to taxonomists for standard genome sequencing and annotation.</title>
        <authorList>
            <consortium name="The Broad Institute Genomics Platform"/>
            <consortium name="The Broad Institute Genome Sequencing Center for Infectious Disease"/>
            <person name="Wu L."/>
            <person name="Ma J."/>
        </authorList>
    </citation>
    <scope>NUCLEOTIDE SEQUENCE [LARGE SCALE GENOMIC DNA]</scope>
    <source>
        <strain evidence="2">CGMCC 1.12664</strain>
    </source>
</reference>
<dbReference type="Proteomes" id="UP000612855">
    <property type="component" value="Unassembled WGS sequence"/>
</dbReference>
<gene>
    <name evidence="1" type="ORF">GCM10011360_23090</name>
</gene>
<sequence>MASAVVSAGVSGGVAAEDASCAIKGAEARTIRQIRALRIVCQVLPVPDIGALPPHVTVAGAKTRVPTSVKTFVSGGRA</sequence>
<organism evidence="1 2">
    <name type="scientific">Primorskyibacter flagellatus</name>
    <dbReference type="NCBI Taxonomy" id="1387277"/>
    <lineage>
        <taxon>Bacteria</taxon>
        <taxon>Pseudomonadati</taxon>
        <taxon>Pseudomonadota</taxon>
        <taxon>Alphaproteobacteria</taxon>
        <taxon>Rhodobacterales</taxon>
        <taxon>Roseobacteraceae</taxon>
        <taxon>Primorskyibacter</taxon>
    </lineage>
</organism>
<protein>
    <submittedName>
        <fullName evidence="1">Uncharacterized protein</fullName>
    </submittedName>
</protein>